<dbReference type="SMART" id="SM01390">
    <property type="entry name" value="Ribosomal_S4"/>
    <property type="match status" value="1"/>
</dbReference>
<dbReference type="PROSITE" id="PS50889">
    <property type="entry name" value="S4"/>
    <property type="match status" value="1"/>
</dbReference>
<keyword evidence="2 7" id="KW-0699">rRNA-binding</keyword>
<evidence type="ECO:0000259" key="10">
    <source>
        <dbReference type="SMART" id="SM01390"/>
    </source>
</evidence>
<keyword evidence="4 7" id="KW-0689">Ribosomal protein</keyword>
<reference evidence="11 12" key="1">
    <citation type="journal article" date="2016" name="Nat. Commun.">
        <title>Thousands of microbial genomes shed light on interconnected biogeochemical processes in an aquifer system.</title>
        <authorList>
            <person name="Anantharaman K."/>
            <person name="Brown C.T."/>
            <person name="Hug L.A."/>
            <person name="Sharon I."/>
            <person name="Castelle C.J."/>
            <person name="Probst A.J."/>
            <person name="Thomas B.C."/>
            <person name="Singh A."/>
            <person name="Wilkins M.J."/>
            <person name="Karaoz U."/>
            <person name="Brodie E.L."/>
            <person name="Williams K.H."/>
            <person name="Hubbard S.S."/>
            <person name="Banfield J.F."/>
        </authorList>
    </citation>
    <scope>NUCLEOTIDE SEQUENCE [LARGE SCALE GENOMIC DNA]</scope>
</reference>
<dbReference type="Gene3D" id="3.10.290.10">
    <property type="entry name" value="RNA-binding S4 domain"/>
    <property type="match status" value="1"/>
</dbReference>
<dbReference type="SUPFAM" id="SSF55174">
    <property type="entry name" value="Alpha-L RNA-binding motif"/>
    <property type="match status" value="1"/>
</dbReference>
<dbReference type="Proteomes" id="UP000177481">
    <property type="component" value="Unassembled WGS sequence"/>
</dbReference>
<dbReference type="Pfam" id="PF00163">
    <property type="entry name" value="Ribosomal_S4"/>
    <property type="match status" value="1"/>
</dbReference>
<dbReference type="InterPro" id="IPR018079">
    <property type="entry name" value="Ribosomal_uS4_CS"/>
</dbReference>
<dbReference type="GO" id="GO:0042274">
    <property type="term" value="P:ribosomal small subunit biogenesis"/>
    <property type="evidence" value="ECO:0007669"/>
    <property type="project" value="TreeGrafter"/>
</dbReference>
<dbReference type="NCBIfam" id="NF003717">
    <property type="entry name" value="PRK05327.1"/>
    <property type="match status" value="1"/>
</dbReference>
<evidence type="ECO:0000256" key="5">
    <source>
        <dbReference type="ARBA" id="ARBA00023274"/>
    </source>
</evidence>
<comment type="similarity">
    <text evidence="1 7 8">Belongs to the universal ribosomal protein uS4 family.</text>
</comment>
<dbReference type="SMART" id="SM00363">
    <property type="entry name" value="S4"/>
    <property type="match status" value="1"/>
</dbReference>
<dbReference type="GO" id="GO:0003735">
    <property type="term" value="F:structural constituent of ribosome"/>
    <property type="evidence" value="ECO:0007669"/>
    <property type="project" value="InterPro"/>
</dbReference>
<dbReference type="PROSITE" id="PS00632">
    <property type="entry name" value="RIBOSOMAL_S4"/>
    <property type="match status" value="1"/>
</dbReference>
<dbReference type="InterPro" id="IPR001912">
    <property type="entry name" value="Ribosomal_uS4_N"/>
</dbReference>
<keyword evidence="3 7" id="KW-0694">RNA-binding</keyword>
<keyword evidence="5 7" id="KW-0687">Ribonucleoprotein</keyword>
<comment type="caution">
    <text evidence="11">The sequence shown here is derived from an EMBL/GenBank/DDBJ whole genome shotgun (WGS) entry which is preliminary data.</text>
</comment>
<dbReference type="STRING" id="1797471.A3A71_02500"/>
<dbReference type="Gene3D" id="1.10.1050.10">
    <property type="entry name" value="Ribosomal Protein S4 Delta 41, Chain A, domain 1"/>
    <property type="match status" value="1"/>
</dbReference>
<comment type="function">
    <text evidence="7">With S5 and S12 plays an important role in translational accuracy.</text>
</comment>
<accession>A0A1F5EC12</accession>
<dbReference type="GO" id="GO:0019843">
    <property type="term" value="F:rRNA binding"/>
    <property type="evidence" value="ECO:0007669"/>
    <property type="project" value="UniProtKB-UniRule"/>
</dbReference>
<evidence type="ECO:0000313" key="12">
    <source>
        <dbReference type="Proteomes" id="UP000177481"/>
    </source>
</evidence>
<evidence type="ECO:0000256" key="6">
    <source>
        <dbReference type="ARBA" id="ARBA00035254"/>
    </source>
</evidence>
<evidence type="ECO:0000256" key="3">
    <source>
        <dbReference type="ARBA" id="ARBA00022884"/>
    </source>
</evidence>
<dbReference type="Pfam" id="PF01479">
    <property type="entry name" value="S4"/>
    <property type="match status" value="1"/>
</dbReference>
<dbReference type="PANTHER" id="PTHR11831:SF4">
    <property type="entry name" value="SMALL RIBOSOMAL SUBUNIT PROTEIN US4M"/>
    <property type="match status" value="1"/>
</dbReference>
<protein>
    <recommendedName>
        <fullName evidence="6 7">Small ribosomal subunit protein uS4</fullName>
    </recommendedName>
</protein>
<comment type="function">
    <text evidence="7">One of the primary rRNA binding proteins, it binds directly to 16S rRNA where it nucleates assembly of the body of the 30S subunit.</text>
</comment>
<dbReference type="InterPro" id="IPR005709">
    <property type="entry name" value="Ribosomal_uS4_bac-type"/>
</dbReference>
<evidence type="ECO:0000256" key="4">
    <source>
        <dbReference type="ARBA" id="ARBA00022980"/>
    </source>
</evidence>
<evidence type="ECO:0000259" key="9">
    <source>
        <dbReference type="SMART" id="SM00363"/>
    </source>
</evidence>
<organism evidence="11 12">
    <name type="scientific">Candidatus Berkelbacteria bacterium RIFCSPLOWO2_01_FULL_50_28</name>
    <dbReference type="NCBI Taxonomy" id="1797471"/>
    <lineage>
        <taxon>Bacteria</taxon>
        <taxon>Candidatus Berkelbacteria</taxon>
    </lineage>
</organism>
<sequence>MAPTGSRKRKVTEYGTQLQEKQKARIAYGLREKQFRRYFNQAAKDKAQTGNSLLTLLERRIDNVVFRAGLVQSRAQARQLISHRHFKLNGRRINVASILVTVGDVIEPVSAKDLNLRQDISQTSWLKTDKKTLKVTVESFPSAEELPLEFDTQKIVEFYSR</sequence>
<dbReference type="GO" id="GO:0006412">
    <property type="term" value="P:translation"/>
    <property type="evidence" value="ECO:0007669"/>
    <property type="project" value="UniProtKB-UniRule"/>
</dbReference>
<name>A0A1F5EC12_9BACT</name>
<evidence type="ECO:0000256" key="2">
    <source>
        <dbReference type="ARBA" id="ARBA00022730"/>
    </source>
</evidence>
<dbReference type="CDD" id="cd00165">
    <property type="entry name" value="S4"/>
    <property type="match status" value="1"/>
</dbReference>
<evidence type="ECO:0000256" key="1">
    <source>
        <dbReference type="ARBA" id="ARBA00007465"/>
    </source>
</evidence>
<dbReference type="HAMAP" id="MF_01306_B">
    <property type="entry name" value="Ribosomal_uS4_B"/>
    <property type="match status" value="1"/>
</dbReference>
<dbReference type="PANTHER" id="PTHR11831">
    <property type="entry name" value="30S 40S RIBOSOMAL PROTEIN"/>
    <property type="match status" value="1"/>
</dbReference>
<evidence type="ECO:0000313" key="11">
    <source>
        <dbReference type="EMBL" id="OGD64891.1"/>
    </source>
</evidence>
<gene>
    <name evidence="7" type="primary">rpsD</name>
    <name evidence="11" type="ORF">A3A71_02500</name>
</gene>
<dbReference type="InterPro" id="IPR022801">
    <property type="entry name" value="Ribosomal_uS4"/>
</dbReference>
<proteinExistence type="inferred from homology"/>
<evidence type="ECO:0000256" key="8">
    <source>
        <dbReference type="RuleBase" id="RU003699"/>
    </source>
</evidence>
<dbReference type="InterPro" id="IPR002942">
    <property type="entry name" value="S4_RNA-bd"/>
</dbReference>
<dbReference type="InterPro" id="IPR036986">
    <property type="entry name" value="S4_RNA-bd_sf"/>
</dbReference>
<dbReference type="AlphaFoldDB" id="A0A1F5EC12"/>
<evidence type="ECO:0000256" key="7">
    <source>
        <dbReference type="HAMAP-Rule" id="MF_01306"/>
    </source>
</evidence>
<dbReference type="EMBL" id="MEZX01000002">
    <property type="protein sequence ID" value="OGD64891.1"/>
    <property type="molecule type" value="Genomic_DNA"/>
</dbReference>
<feature type="domain" description="Small ribosomal subunit protein uS4 N-terminal" evidence="10">
    <location>
        <begin position="2"/>
        <end position="58"/>
    </location>
</feature>
<feature type="domain" description="RNA-binding S4" evidence="9">
    <location>
        <begin position="59"/>
        <end position="117"/>
    </location>
</feature>
<comment type="subunit">
    <text evidence="7">Part of the 30S ribosomal subunit. Contacts protein S5. The interaction surface between S4 and S5 is involved in control of translational fidelity.</text>
</comment>
<dbReference type="GO" id="GO:0015935">
    <property type="term" value="C:small ribosomal subunit"/>
    <property type="evidence" value="ECO:0007669"/>
    <property type="project" value="InterPro"/>
</dbReference>